<dbReference type="AlphaFoldDB" id="A0A392UPT0"/>
<feature type="non-terminal residue" evidence="2">
    <location>
        <position position="32"/>
    </location>
</feature>
<feature type="compositionally biased region" description="Polar residues" evidence="1">
    <location>
        <begin position="1"/>
        <end position="19"/>
    </location>
</feature>
<evidence type="ECO:0000313" key="2">
    <source>
        <dbReference type="EMBL" id="MCI75659.1"/>
    </source>
</evidence>
<name>A0A392UPT0_9FABA</name>
<proteinExistence type="predicted"/>
<evidence type="ECO:0000313" key="3">
    <source>
        <dbReference type="Proteomes" id="UP000265520"/>
    </source>
</evidence>
<feature type="compositionally biased region" description="Basic and acidic residues" evidence="1">
    <location>
        <begin position="22"/>
        <end position="32"/>
    </location>
</feature>
<protein>
    <submittedName>
        <fullName evidence="2">Uncharacterized protein</fullName>
    </submittedName>
</protein>
<feature type="region of interest" description="Disordered" evidence="1">
    <location>
        <begin position="1"/>
        <end position="32"/>
    </location>
</feature>
<evidence type="ECO:0000256" key="1">
    <source>
        <dbReference type="SAM" id="MobiDB-lite"/>
    </source>
</evidence>
<dbReference type="EMBL" id="LXQA010888184">
    <property type="protein sequence ID" value="MCI75659.1"/>
    <property type="molecule type" value="Genomic_DNA"/>
</dbReference>
<accession>A0A392UPT0</accession>
<keyword evidence="3" id="KW-1185">Reference proteome</keyword>
<organism evidence="2 3">
    <name type="scientific">Trifolium medium</name>
    <dbReference type="NCBI Taxonomy" id="97028"/>
    <lineage>
        <taxon>Eukaryota</taxon>
        <taxon>Viridiplantae</taxon>
        <taxon>Streptophyta</taxon>
        <taxon>Embryophyta</taxon>
        <taxon>Tracheophyta</taxon>
        <taxon>Spermatophyta</taxon>
        <taxon>Magnoliopsida</taxon>
        <taxon>eudicotyledons</taxon>
        <taxon>Gunneridae</taxon>
        <taxon>Pentapetalae</taxon>
        <taxon>rosids</taxon>
        <taxon>fabids</taxon>
        <taxon>Fabales</taxon>
        <taxon>Fabaceae</taxon>
        <taxon>Papilionoideae</taxon>
        <taxon>50 kb inversion clade</taxon>
        <taxon>NPAAA clade</taxon>
        <taxon>Hologalegina</taxon>
        <taxon>IRL clade</taxon>
        <taxon>Trifolieae</taxon>
        <taxon>Trifolium</taxon>
    </lineage>
</organism>
<comment type="caution">
    <text evidence="2">The sequence shown here is derived from an EMBL/GenBank/DDBJ whole genome shotgun (WGS) entry which is preliminary data.</text>
</comment>
<dbReference type="Proteomes" id="UP000265520">
    <property type="component" value="Unassembled WGS sequence"/>
</dbReference>
<reference evidence="2 3" key="1">
    <citation type="journal article" date="2018" name="Front. Plant Sci.">
        <title>Red Clover (Trifolium pratense) and Zigzag Clover (T. medium) - A Picture of Genomic Similarities and Differences.</title>
        <authorList>
            <person name="Dluhosova J."/>
            <person name="Istvanek J."/>
            <person name="Nedelnik J."/>
            <person name="Repkova J."/>
        </authorList>
    </citation>
    <scope>NUCLEOTIDE SEQUENCE [LARGE SCALE GENOMIC DNA]</scope>
    <source>
        <strain evidence="3">cv. 10/8</strain>
        <tissue evidence="2">Leaf</tissue>
    </source>
</reference>
<sequence length="32" mass="3636">MKLESSTLQTESPDVQINYKTGPKEKNALQTR</sequence>